<dbReference type="InterPro" id="IPR050150">
    <property type="entry name" value="IgV_Light_Chain"/>
</dbReference>
<protein>
    <recommendedName>
        <fullName evidence="2">Ig-like domain-containing protein</fullName>
    </recommendedName>
</protein>
<evidence type="ECO:0000256" key="1">
    <source>
        <dbReference type="SAM" id="SignalP"/>
    </source>
</evidence>
<dbReference type="PANTHER" id="PTHR23267">
    <property type="entry name" value="IMMUNOGLOBULIN LIGHT CHAIN"/>
    <property type="match status" value="1"/>
</dbReference>
<dbReference type="InterPro" id="IPR013106">
    <property type="entry name" value="Ig_V-set"/>
</dbReference>
<dbReference type="SUPFAM" id="SSF48726">
    <property type="entry name" value="Immunoglobulin"/>
    <property type="match status" value="1"/>
</dbReference>
<reference evidence="3" key="2">
    <citation type="submission" date="2025-09" db="UniProtKB">
        <authorList>
            <consortium name="Ensembl"/>
        </authorList>
    </citation>
    <scope>IDENTIFICATION</scope>
</reference>
<name>A0A670ZK31_PSETE</name>
<feature type="signal peptide" evidence="1">
    <location>
        <begin position="1"/>
        <end position="19"/>
    </location>
</feature>
<dbReference type="AlphaFoldDB" id="A0A670ZK31"/>
<dbReference type="InterPro" id="IPR036179">
    <property type="entry name" value="Ig-like_dom_sf"/>
</dbReference>
<reference evidence="3" key="1">
    <citation type="submission" date="2025-08" db="UniProtKB">
        <authorList>
            <consortium name="Ensembl"/>
        </authorList>
    </citation>
    <scope>IDENTIFICATION</scope>
</reference>
<dbReference type="PROSITE" id="PS50835">
    <property type="entry name" value="IG_LIKE"/>
    <property type="match status" value="1"/>
</dbReference>
<proteinExistence type="predicted"/>
<accession>A0A670ZK31</accession>
<dbReference type="SMART" id="SM00406">
    <property type="entry name" value="IGv"/>
    <property type="match status" value="1"/>
</dbReference>
<feature type="domain" description="Ig-like" evidence="2">
    <location>
        <begin position="26"/>
        <end position="116"/>
    </location>
</feature>
<evidence type="ECO:0000313" key="3">
    <source>
        <dbReference type="Ensembl" id="ENSPTXP00000023167.1"/>
    </source>
</evidence>
<dbReference type="InterPro" id="IPR007110">
    <property type="entry name" value="Ig-like_dom"/>
</dbReference>
<dbReference type="InterPro" id="IPR013783">
    <property type="entry name" value="Ig-like_fold"/>
</dbReference>
<dbReference type="GeneTree" id="ENSGT00940000153120"/>
<dbReference type="Proteomes" id="UP000472273">
    <property type="component" value="Unplaced"/>
</dbReference>
<dbReference type="Gene3D" id="2.60.40.10">
    <property type="entry name" value="Immunoglobulins"/>
    <property type="match status" value="1"/>
</dbReference>
<sequence length="116" mass="12905">MFSIPYSFLCLFLCTGSSAQYVLTQPLSVSVPLEQNERITCSANNIEGKNVHWYQQKPGDPPVLIMYNDKWRPTGISDRFSGTNSGNTAALSISRAQAQDEAVYYCQFYMSATCLG</sequence>
<dbReference type="Pfam" id="PF07686">
    <property type="entry name" value="V-set"/>
    <property type="match status" value="1"/>
</dbReference>
<keyword evidence="1" id="KW-0732">Signal</keyword>
<feature type="chain" id="PRO_5025652502" description="Ig-like domain-containing protein" evidence="1">
    <location>
        <begin position="20"/>
        <end position="116"/>
    </location>
</feature>
<dbReference type="OMA" id="PGGLWIE"/>
<organism evidence="3 4">
    <name type="scientific">Pseudonaja textilis</name>
    <name type="common">Eastern brown snake</name>
    <dbReference type="NCBI Taxonomy" id="8673"/>
    <lineage>
        <taxon>Eukaryota</taxon>
        <taxon>Metazoa</taxon>
        <taxon>Chordata</taxon>
        <taxon>Craniata</taxon>
        <taxon>Vertebrata</taxon>
        <taxon>Euteleostomi</taxon>
        <taxon>Lepidosauria</taxon>
        <taxon>Squamata</taxon>
        <taxon>Bifurcata</taxon>
        <taxon>Unidentata</taxon>
        <taxon>Episquamata</taxon>
        <taxon>Toxicofera</taxon>
        <taxon>Serpentes</taxon>
        <taxon>Colubroidea</taxon>
        <taxon>Elapidae</taxon>
        <taxon>Hydrophiinae</taxon>
        <taxon>Pseudonaja</taxon>
    </lineage>
</organism>
<evidence type="ECO:0000313" key="4">
    <source>
        <dbReference type="Proteomes" id="UP000472273"/>
    </source>
</evidence>
<evidence type="ECO:0000259" key="2">
    <source>
        <dbReference type="PROSITE" id="PS50835"/>
    </source>
</evidence>
<dbReference type="Ensembl" id="ENSPTXT00000023887.1">
    <property type="protein sequence ID" value="ENSPTXP00000023167.1"/>
    <property type="gene ID" value="ENSPTXG00000016068.1"/>
</dbReference>
<keyword evidence="4" id="KW-1185">Reference proteome</keyword>